<dbReference type="PANTHER" id="PTHR36112">
    <property type="entry name" value="RIBOSOMAL RNA SMALL SUBUNIT METHYLTRANSFERASE J"/>
    <property type="match status" value="1"/>
</dbReference>
<dbReference type="AlphaFoldDB" id="A0A1X9N9M0"/>
<comment type="similarity">
    <text evidence="1">Belongs to the methyltransferase superfamily. RsmJ family.</text>
</comment>
<dbReference type="EMBL" id="CP019343">
    <property type="protein sequence ID" value="ARN74760.1"/>
    <property type="molecule type" value="Genomic_DNA"/>
</dbReference>
<comment type="caution">
    <text evidence="1">Lacks conserved residue(s) required for the propagation of feature annotation.</text>
</comment>
<keyword evidence="1" id="KW-0963">Cytoplasm</keyword>
<feature type="binding site" evidence="1">
    <location>
        <begin position="126"/>
        <end position="127"/>
    </location>
    <ligand>
        <name>S-adenosyl-L-methionine</name>
        <dbReference type="ChEBI" id="CHEBI:59789"/>
    </ligand>
</feature>
<keyword evidence="1" id="KW-0808">Transferase</keyword>
<comment type="subcellular location">
    <subcellularLocation>
        <location evidence="1">Cytoplasm</location>
    </subcellularLocation>
</comment>
<dbReference type="RefSeq" id="WP_085758920.1">
    <property type="nucleotide sequence ID" value="NZ_CP019343.1"/>
</dbReference>
<protein>
    <recommendedName>
        <fullName evidence="1">Ribosomal RNA small subunit methyltransferase J</fullName>
        <ecNumber evidence="1">2.1.1.242</ecNumber>
    </recommendedName>
    <alternativeName>
        <fullName evidence="1">16S rRNA m2G1516 methyltransferase</fullName>
    </alternativeName>
    <alternativeName>
        <fullName evidence="1">rRNA (guanine-N(2)-)-methyltransferase</fullName>
    </alternativeName>
</protein>
<keyword evidence="1" id="KW-0949">S-adenosyl-L-methionine</keyword>
<sequence>MANHDASEPLAVQQSTRQAEQSQQLARQLQLPLVDETAAENFPYVLCYTEQGLAIAQTGRKAAGPVIVDFAGGGSEHRRQHGGGELIVKAVAGSKKNRATVLDATAGLGRDSFVLASRGYPVTLCERSPVVAAILRDGLTRAGYSEDNELLAIIERMQLQTMDAISYMRTLNEESAPDAIVIDPMFPVSKKSALVKKEMRAFHYVVGPDQDSAELLEQALATARHRVVVKRPKKAECLAGVKPNFSVAGKAIRFDIYSLRAYGK</sequence>
<dbReference type="HAMAP" id="MF_01523">
    <property type="entry name" value="16SrRNA_methyltr_J"/>
    <property type="match status" value="1"/>
</dbReference>
<gene>
    <name evidence="1" type="primary">rsmJ</name>
    <name evidence="2" type="ORF">BST96_11905</name>
</gene>
<evidence type="ECO:0000313" key="3">
    <source>
        <dbReference type="Proteomes" id="UP000193450"/>
    </source>
</evidence>
<dbReference type="Proteomes" id="UP000193450">
    <property type="component" value="Chromosome"/>
</dbReference>
<keyword evidence="1" id="KW-0698">rRNA processing</keyword>
<evidence type="ECO:0000313" key="2">
    <source>
        <dbReference type="EMBL" id="ARN74760.1"/>
    </source>
</evidence>
<dbReference type="InterPro" id="IPR007536">
    <property type="entry name" value="16SrRNA_methylTrfase_J"/>
</dbReference>
<dbReference type="STRING" id="716816.BST96_11905"/>
<dbReference type="GO" id="GO:0008990">
    <property type="term" value="F:rRNA (guanine-N2-)-methyltransferase activity"/>
    <property type="evidence" value="ECO:0007669"/>
    <property type="project" value="UniProtKB-UniRule"/>
</dbReference>
<comment type="function">
    <text evidence="1">Specifically methylates the guanosine in position 1516 of 16S rRNA.</text>
</comment>
<name>A0A1X9N9M0_9GAMM</name>
<dbReference type="PANTHER" id="PTHR36112:SF1">
    <property type="entry name" value="RIBOSOMAL RNA SMALL SUBUNIT METHYLTRANSFERASE J"/>
    <property type="match status" value="1"/>
</dbReference>
<organism evidence="2 3">
    <name type="scientific">Oceanicoccus sagamiensis</name>
    <dbReference type="NCBI Taxonomy" id="716816"/>
    <lineage>
        <taxon>Bacteria</taxon>
        <taxon>Pseudomonadati</taxon>
        <taxon>Pseudomonadota</taxon>
        <taxon>Gammaproteobacteria</taxon>
        <taxon>Cellvibrionales</taxon>
        <taxon>Spongiibacteraceae</taxon>
        <taxon>Oceanicoccus</taxon>
    </lineage>
</organism>
<accession>A0A1X9N9M0</accession>
<dbReference type="Pfam" id="PF04445">
    <property type="entry name" value="SAM_MT"/>
    <property type="match status" value="1"/>
</dbReference>
<keyword evidence="1" id="KW-0489">Methyltransferase</keyword>
<proteinExistence type="inferred from homology"/>
<dbReference type="KEGG" id="osg:BST96_11905"/>
<dbReference type="SUPFAM" id="SSF53335">
    <property type="entry name" value="S-adenosyl-L-methionine-dependent methyltransferases"/>
    <property type="match status" value="1"/>
</dbReference>
<dbReference type="GO" id="GO:0005737">
    <property type="term" value="C:cytoplasm"/>
    <property type="evidence" value="ECO:0007669"/>
    <property type="project" value="UniProtKB-SubCell"/>
</dbReference>
<feature type="binding site" evidence="1">
    <location>
        <position position="183"/>
    </location>
    <ligand>
        <name>S-adenosyl-L-methionine</name>
        <dbReference type="ChEBI" id="CHEBI:59789"/>
    </ligand>
</feature>
<dbReference type="Gene3D" id="3.40.50.150">
    <property type="entry name" value="Vaccinia Virus protein VP39"/>
    <property type="match status" value="1"/>
</dbReference>
<reference evidence="2 3" key="1">
    <citation type="submission" date="2016-11" db="EMBL/GenBank/DDBJ databases">
        <title>Trade-off between light-utilization and light-protection in marine flavobacteria.</title>
        <authorList>
            <person name="Kumagai Y."/>
        </authorList>
    </citation>
    <scope>NUCLEOTIDE SEQUENCE [LARGE SCALE GENOMIC DNA]</scope>
    <source>
        <strain evidence="2 3">NBRC 107125</strain>
    </source>
</reference>
<keyword evidence="3" id="KW-1185">Reference proteome</keyword>
<dbReference type="OrthoDB" id="3191794at2"/>
<dbReference type="EC" id="2.1.1.242" evidence="1"/>
<dbReference type="InterPro" id="IPR029063">
    <property type="entry name" value="SAM-dependent_MTases_sf"/>
</dbReference>
<comment type="catalytic activity">
    <reaction evidence="1">
        <text>guanosine(1516) in 16S rRNA + S-adenosyl-L-methionine = N(2)-methylguanosine(1516) in 16S rRNA + S-adenosyl-L-homocysteine + H(+)</text>
        <dbReference type="Rhea" id="RHEA:43220"/>
        <dbReference type="Rhea" id="RHEA-COMP:10412"/>
        <dbReference type="Rhea" id="RHEA-COMP:10413"/>
        <dbReference type="ChEBI" id="CHEBI:15378"/>
        <dbReference type="ChEBI" id="CHEBI:57856"/>
        <dbReference type="ChEBI" id="CHEBI:59789"/>
        <dbReference type="ChEBI" id="CHEBI:74269"/>
        <dbReference type="ChEBI" id="CHEBI:74481"/>
        <dbReference type="EC" id="2.1.1.242"/>
    </reaction>
</comment>
<feature type="binding site" evidence="1">
    <location>
        <begin position="110"/>
        <end position="111"/>
    </location>
    <ligand>
        <name>S-adenosyl-L-methionine</name>
        <dbReference type="ChEBI" id="CHEBI:59789"/>
    </ligand>
</feature>
<evidence type="ECO:0000256" key="1">
    <source>
        <dbReference type="HAMAP-Rule" id="MF_01523"/>
    </source>
</evidence>